<dbReference type="AlphaFoldDB" id="A0A1F6DA22"/>
<organism evidence="6 7">
    <name type="scientific">Candidatus Kaiserbacteria bacterium RIFCSPHIGHO2_01_FULL_56_24</name>
    <dbReference type="NCBI Taxonomy" id="1798487"/>
    <lineage>
        <taxon>Bacteria</taxon>
        <taxon>Candidatus Kaiseribacteriota</taxon>
    </lineage>
</organism>
<evidence type="ECO:0000256" key="2">
    <source>
        <dbReference type="ARBA" id="ARBA00007131"/>
    </source>
</evidence>
<sequence length="325" mass="34711">MHLRADLFEAKEQAPTRDGFGIGLVEAADFDPRIVAICADLTESTRMEAFAKKYPARYVQMGVAEQNLAAVASGMAAFGKIPFIASYATFSPGRNNEQIRTTISLNNVPVKIVGSHAGVSVGPDGATHQALEDIALMRIQPRMVVISPCDSEEARKATVEAAKLPSPVYLRLAREKSPKMTTAETPFSIGKANILWKSAEPKAAIFATGPLVHNALLAAQELQKESVGVIVVNVHTIKPLDEETIIACARESGAVVTVEEHQVAGGLGGVIAELLAREAPTPMEFIGVHDMFGQSGEPKQLIEHYSMGVSHIVAAVKKAAAKKIR</sequence>
<gene>
    <name evidence="6" type="ORF">A2765_00140</name>
</gene>
<dbReference type="InterPro" id="IPR051157">
    <property type="entry name" value="PDH/Transketolase"/>
</dbReference>
<evidence type="ECO:0000313" key="7">
    <source>
        <dbReference type="Proteomes" id="UP000176377"/>
    </source>
</evidence>
<dbReference type="Pfam" id="PF02780">
    <property type="entry name" value="Transketolase_C"/>
    <property type="match status" value="1"/>
</dbReference>
<dbReference type="InterPro" id="IPR029061">
    <property type="entry name" value="THDP-binding"/>
</dbReference>
<dbReference type="GO" id="GO:0016740">
    <property type="term" value="F:transferase activity"/>
    <property type="evidence" value="ECO:0007669"/>
    <property type="project" value="UniProtKB-KW"/>
</dbReference>
<protein>
    <submittedName>
        <fullName evidence="6">Transketolase</fullName>
    </submittedName>
</protein>
<feature type="domain" description="Transketolase-like pyrimidine-binding" evidence="5">
    <location>
        <begin position="14"/>
        <end position="179"/>
    </location>
</feature>
<dbReference type="EMBL" id="MFLA01000043">
    <property type="protein sequence ID" value="OGG57852.1"/>
    <property type="molecule type" value="Genomic_DNA"/>
</dbReference>
<evidence type="ECO:0000313" key="6">
    <source>
        <dbReference type="EMBL" id="OGG57852.1"/>
    </source>
</evidence>
<dbReference type="InterPro" id="IPR005475">
    <property type="entry name" value="Transketolase-like_Pyr-bd"/>
</dbReference>
<dbReference type="InterPro" id="IPR009014">
    <property type="entry name" value="Transketo_C/PFOR_II"/>
</dbReference>
<accession>A0A1F6DA22</accession>
<dbReference type="FunFam" id="3.40.50.970:FF:000129">
    <property type="entry name" value="Transketolase"/>
    <property type="match status" value="1"/>
</dbReference>
<evidence type="ECO:0000256" key="4">
    <source>
        <dbReference type="ARBA" id="ARBA00023052"/>
    </source>
</evidence>
<comment type="similarity">
    <text evidence="2">Belongs to the transketolase family.</text>
</comment>
<dbReference type="InterPro" id="IPR020826">
    <property type="entry name" value="Transketolase_BS"/>
</dbReference>
<dbReference type="InterPro" id="IPR033248">
    <property type="entry name" value="Transketolase_C"/>
</dbReference>
<evidence type="ECO:0000259" key="5">
    <source>
        <dbReference type="SMART" id="SM00861"/>
    </source>
</evidence>
<keyword evidence="3" id="KW-0808">Transferase</keyword>
<reference evidence="6 7" key="1">
    <citation type="journal article" date="2016" name="Nat. Commun.">
        <title>Thousands of microbial genomes shed light on interconnected biogeochemical processes in an aquifer system.</title>
        <authorList>
            <person name="Anantharaman K."/>
            <person name="Brown C.T."/>
            <person name="Hug L.A."/>
            <person name="Sharon I."/>
            <person name="Castelle C.J."/>
            <person name="Probst A.J."/>
            <person name="Thomas B.C."/>
            <person name="Singh A."/>
            <person name="Wilkins M.J."/>
            <person name="Karaoz U."/>
            <person name="Brodie E.L."/>
            <person name="Williams K.H."/>
            <person name="Hubbard S.S."/>
            <person name="Banfield J.F."/>
        </authorList>
    </citation>
    <scope>NUCLEOTIDE SEQUENCE [LARGE SCALE GENOMIC DNA]</scope>
</reference>
<dbReference type="Proteomes" id="UP000176377">
    <property type="component" value="Unassembled WGS sequence"/>
</dbReference>
<dbReference type="Pfam" id="PF02779">
    <property type="entry name" value="Transket_pyr"/>
    <property type="match status" value="1"/>
</dbReference>
<dbReference type="CDD" id="cd07033">
    <property type="entry name" value="TPP_PYR_DXS_TK_like"/>
    <property type="match status" value="1"/>
</dbReference>
<dbReference type="PANTHER" id="PTHR43825:SF1">
    <property type="entry name" value="TRANSKETOLASE-LIKE PYRIMIDINE-BINDING DOMAIN-CONTAINING PROTEIN"/>
    <property type="match status" value="1"/>
</dbReference>
<dbReference type="SUPFAM" id="SSF52922">
    <property type="entry name" value="TK C-terminal domain-like"/>
    <property type="match status" value="1"/>
</dbReference>
<comment type="caution">
    <text evidence="6">The sequence shown here is derived from an EMBL/GenBank/DDBJ whole genome shotgun (WGS) entry which is preliminary data.</text>
</comment>
<keyword evidence="4" id="KW-0786">Thiamine pyrophosphate</keyword>
<dbReference type="Gene3D" id="3.40.50.920">
    <property type="match status" value="1"/>
</dbReference>
<dbReference type="SMART" id="SM00861">
    <property type="entry name" value="Transket_pyr"/>
    <property type="match status" value="1"/>
</dbReference>
<name>A0A1F6DA22_9BACT</name>
<dbReference type="SUPFAM" id="SSF52518">
    <property type="entry name" value="Thiamin diphosphate-binding fold (THDP-binding)"/>
    <property type="match status" value="1"/>
</dbReference>
<dbReference type="PROSITE" id="PS00802">
    <property type="entry name" value="TRANSKETOLASE_2"/>
    <property type="match status" value="1"/>
</dbReference>
<evidence type="ECO:0000256" key="3">
    <source>
        <dbReference type="ARBA" id="ARBA00022679"/>
    </source>
</evidence>
<comment type="cofactor">
    <cofactor evidence="1">
        <name>thiamine diphosphate</name>
        <dbReference type="ChEBI" id="CHEBI:58937"/>
    </cofactor>
</comment>
<evidence type="ECO:0000256" key="1">
    <source>
        <dbReference type="ARBA" id="ARBA00001964"/>
    </source>
</evidence>
<dbReference type="PANTHER" id="PTHR43825">
    <property type="entry name" value="PYRUVATE DEHYDROGENASE E1 COMPONENT"/>
    <property type="match status" value="1"/>
</dbReference>
<proteinExistence type="inferred from homology"/>
<dbReference type="Gene3D" id="3.40.50.970">
    <property type="match status" value="1"/>
</dbReference>